<dbReference type="AlphaFoldDB" id="A0AAV7JZV0"/>
<proteinExistence type="predicted"/>
<accession>A0AAV7JZV0</accession>
<dbReference type="InterPro" id="IPR028002">
    <property type="entry name" value="Myb_DNA-bind_5"/>
</dbReference>
<evidence type="ECO:0000313" key="3">
    <source>
        <dbReference type="Proteomes" id="UP001165289"/>
    </source>
</evidence>
<sequence length="153" mass="17581">MTTEKTKTRSKNFTQEEIMSLMDLIHDQKSKLFGALTSTLTFDDKNKIWEEISGRLSELHGNARLRDDVIKNDADLDEKEAKISSIKGKEAFEGIESGIDLSLESQCANEDTERILISPVPSEEIEQVKFFQQAQENVIVWKMTNWNRPNVQF</sequence>
<comment type="caution">
    <text evidence="2">The sequence shown here is derived from an EMBL/GenBank/DDBJ whole genome shotgun (WGS) entry which is preliminary data.</text>
</comment>
<evidence type="ECO:0000313" key="2">
    <source>
        <dbReference type="EMBL" id="KAI6654432.1"/>
    </source>
</evidence>
<evidence type="ECO:0000259" key="1">
    <source>
        <dbReference type="Pfam" id="PF13873"/>
    </source>
</evidence>
<name>A0AAV7JZV0_9METZ</name>
<dbReference type="Pfam" id="PF13873">
    <property type="entry name" value="Myb_DNA-bind_5"/>
    <property type="match status" value="1"/>
</dbReference>
<keyword evidence="3" id="KW-1185">Reference proteome</keyword>
<dbReference type="EMBL" id="JAKMXF010000222">
    <property type="protein sequence ID" value="KAI6654432.1"/>
    <property type="molecule type" value="Genomic_DNA"/>
</dbReference>
<reference evidence="2 3" key="1">
    <citation type="journal article" date="2023" name="BMC Biol.">
        <title>The compact genome of the sponge Oopsacas minuta (Hexactinellida) is lacking key metazoan core genes.</title>
        <authorList>
            <person name="Santini S."/>
            <person name="Schenkelaars Q."/>
            <person name="Jourda C."/>
            <person name="Duchesne M."/>
            <person name="Belahbib H."/>
            <person name="Rocher C."/>
            <person name="Selva M."/>
            <person name="Riesgo A."/>
            <person name="Vervoort M."/>
            <person name="Leys S.P."/>
            <person name="Kodjabachian L."/>
            <person name="Le Bivic A."/>
            <person name="Borchiellini C."/>
            <person name="Claverie J.M."/>
            <person name="Renard E."/>
        </authorList>
    </citation>
    <scope>NUCLEOTIDE SEQUENCE [LARGE SCALE GENOMIC DNA]</scope>
    <source>
        <strain evidence="2">SPO-2</strain>
    </source>
</reference>
<gene>
    <name evidence="2" type="ORF">LOD99_828</name>
</gene>
<feature type="domain" description="Myb/SANT-like DNA-binding" evidence="1">
    <location>
        <begin position="9"/>
        <end position="71"/>
    </location>
</feature>
<organism evidence="2 3">
    <name type="scientific">Oopsacas minuta</name>
    <dbReference type="NCBI Taxonomy" id="111878"/>
    <lineage>
        <taxon>Eukaryota</taxon>
        <taxon>Metazoa</taxon>
        <taxon>Porifera</taxon>
        <taxon>Hexactinellida</taxon>
        <taxon>Hexasterophora</taxon>
        <taxon>Lyssacinosida</taxon>
        <taxon>Leucopsacidae</taxon>
        <taxon>Oopsacas</taxon>
    </lineage>
</organism>
<protein>
    <recommendedName>
        <fullName evidence="1">Myb/SANT-like DNA-binding domain-containing protein</fullName>
    </recommendedName>
</protein>
<dbReference type="Proteomes" id="UP001165289">
    <property type="component" value="Unassembled WGS sequence"/>
</dbReference>